<evidence type="ECO:0000256" key="1">
    <source>
        <dbReference type="HAMAP-Rule" id="MF_02104"/>
    </source>
</evidence>
<accession>A0ABW4ML59</accession>
<dbReference type="SUPFAM" id="SSF100950">
    <property type="entry name" value="NagB/RpiA/CoA transferase-like"/>
    <property type="match status" value="1"/>
</dbReference>
<evidence type="ECO:0000259" key="2">
    <source>
        <dbReference type="Pfam" id="PF02589"/>
    </source>
</evidence>
<dbReference type="HAMAP" id="MF_02104">
    <property type="entry name" value="LutC"/>
    <property type="match status" value="1"/>
</dbReference>
<gene>
    <name evidence="1" type="primary">lutC</name>
    <name evidence="3" type="ORF">ACFSFW_08380</name>
</gene>
<protein>
    <recommendedName>
        <fullName evidence="1">Lactate utilization protein C</fullName>
    </recommendedName>
</protein>
<name>A0ABW4ML59_9BACI</name>
<dbReference type="Gene3D" id="3.40.50.10420">
    <property type="entry name" value="NagB/RpiA/CoA transferase-like"/>
    <property type="match status" value="1"/>
</dbReference>
<dbReference type="PANTHER" id="PTHR43682:SF1">
    <property type="entry name" value="LACTATE UTILIZATION PROTEIN C"/>
    <property type="match status" value="1"/>
</dbReference>
<dbReference type="PANTHER" id="PTHR43682">
    <property type="entry name" value="LACTATE UTILIZATION PROTEIN C"/>
    <property type="match status" value="1"/>
</dbReference>
<dbReference type="EMBL" id="JBHUEK010000010">
    <property type="protein sequence ID" value="MFD1778681.1"/>
    <property type="molecule type" value="Genomic_DNA"/>
</dbReference>
<sequence length="232" mass="25840">MKGTVHNRDAFLDLIAKQLGRERKTTLTPLVWKHNPQEEVLKDATVDELIEVLKLQCTKIHTELIMTSKSKLSEALEQKIKEFGNGPIITWKDERFEQFGIQTLLKEEQAFEWNPDLGKENIAKAEQANIGITISEITLAESGTVVLYSGPNRGRTISFLPTNSIVILPKSTLVPRMTQAAKIIREKVKMGEQVPSAINFITGPSNSADIELNLVVGVHGPVKATYILVEDL</sequence>
<dbReference type="InterPro" id="IPR022823">
    <property type="entry name" value="LutC"/>
</dbReference>
<dbReference type="InterPro" id="IPR037171">
    <property type="entry name" value="NagB/RpiA_transferase-like"/>
</dbReference>
<organism evidence="3 4">
    <name type="scientific">Fredinandcohnia salidurans</name>
    <dbReference type="NCBI Taxonomy" id="2595041"/>
    <lineage>
        <taxon>Bacteria</taxon>
        <taxon>Bacillati</taxon>
        <taxon>Bacillota</taxon>
        <taxon>Bacilli</taxon>
        <taxon>Bacillales</taxon>
        <taxon>Bacillaceae</taxon>
        <taxon>Fredinandcohnia</taxon>
    </lineage>
</organism>
<proteinExistence type="inferred from homology"/>
<dbReference type="Pfam" id="PF02589">
    <property type="entry name" value="LUD_dom"/>
    <property type="match status" value="1"/>
</dbReference>
<reference evidence="4" key="1">
    <citation type="journal article" date="2019" name="Int. J. Syst. Evol. Microbiol.">
        <title>The Global Catalogue of Microorganisms (GCM) 10K type strain sequencing project: providing services to taxonomists for standard genome sequencing and annotation.</title>
        <authorList>
            <consortium name="The Broad Institute Genomics Platform"/>
            <consortium name="The Broad Institute Genome Sequencing Center for Infectious Disease"/>
            <person name="Wu L."/>
            <person name="Ma J."/>
        </authorList>
    </citation>
    <scope>NUCLEOTIDE SEQUENCE [LARGE SCALE GENOMIC DNA]</scope>
    <source>
        <strain evidence="4">CCUG 15531</strain>
    </source>
</reference>
<evidence type="ECO:0000313" key="3">
    <source>
        <dbReference type="EMBL" id="MFD1778681.1"/>
    </source>
</evidence>
<evidence type="ECO:0000313" key="4">
    <source>
        <dbReference type="Proteomes" id="UP001597227"/>
    </source>
</evidence>
<comment type="caution">
    <text evidence="3">The sequence shown here is derived from an EMBL/GenBank/DDBJ whole genome shotgun (WGS) entry which is preliminary data.</text>
</comment>
<feature type="domain" description="LUD" evidence="2">
    <location>
        <begin position="51"/>
        <end position="229"/>
    </location>
</feature>
<comment type="similarity">
    <text evidence="1">Belongs to the LutC/YkgG family.</text>
</comment>
<dbReference type="Proteomes" id="UP001597227">
    <property type="component" value="Unassembled WGS sequence"/>
</dbReference>
<dbReference type="RefSeq" id="WP_388037106.1">
    <property type="nucleotide sequence ID" value="NZ_JBHUEK010000010.1"/>
</dbReference>
<dbReference type="InterPro" id="IPR003741">
    <property type="entry name" value="LUD_dom"/>
</dbReference>
<keyword evidence="4" id="KW-1185">Reference proteome</keyword>
<comment type="function">
    <text evidence="1">Is involved in L-lactate degradation and allows cells to grow with lactate as the sole carbon source.</text>
</comment>
<dbReference type="InterPro" id="IPR024185">
    <property type="entry name" value="FTHF_cligase-like_sf"/>
</dbReference>